<dbReference type="EMBL" id="VUNG01000038">
    <property type="protein sequence ID" value="MST85428.1"/>
    <property type="molecule type" value="Genomic_DNA"/>
</dbReference>
<keyword evidence="2" id="KW-1185">Reference proteome</keyword>
<accession>A0A7K0KHM7</accession>
<dbReference type="RefSeq" id="WP_154535016.1">
    <property type="nucleotide sequence ID" value="NZ_VUNG01000038.1"/>
</dbReference>
<dbReference type="Proteomes" id="UP000438914">
    <property type="component" value="Unassembled WGS sequence"/>
</dbReference>
<dbReference type="PROSITE" id="PS51257">
    <property type="entry name" value="PROKAR_LIPOPROTEIN"/>
    <property type="match status" value="1"/>
</dbReference>
<comment type="caution">
    <text evidence="1">The sequence shown here is derived from an EMBL/GenBank/DDBJ whole genome shotgun (WGS) entry which is preliminary data.</text>
</comment>
<sequence>MTKQVLFFILITLCILTSCGDNIDIRQGETPKFVIYAFPSASDTIPITISVTKPAGHKTPVLSHATIGVTCLINGKVDEIKFADSSNVSGLPVLTYYAIGKHKTGDRVRVSVEPASHQDGLDLTKAWGETQIPESPSIDSISMDTIFHKEDDYTRLKISFNKTHDVQYYAARVKGMEYFESVDSVSCVSEEIETSLEPLLNGLTDTELNFGTKNDFYHLMYVFDSSQVASRTVTLRLCVLEQSYTSAYRVELFSLSPEFYHMLKSINDINNNDIGAHGLAFIQPTYTDIYGGYGCVAGYGCVKSQWLK</sequence>
<proteinExistence type="predicted"/>
<gene>
    <name evidence="1" type="ORF">FYJ73_12265</name>
</gene>
<protein>
    <submittedName>
        <fullName evidence="1">DUF4249 domain-containing protein</fullName>
    </submittedName>
</protein>
<name>A0A7K0KHM7_9BACT</name>
<dbReference type="AlphaFoldDB" id="A0A7K0KHM7"/>
<organism evidence="1 2">
    <name type="scientific">Hallella mizrahii</name>
    <dbReference type="NCBI Taxonomy" id="2606637"/>
    <lineage>
        <taxon>Bacteria</taxon>
        <taxon>Pseudomonadati</taxon>
        <taxon>Bacteroidota</taxon>
        <taxon>Bacteroidia</taxon>
        <taxon>Bacteroidales</taxon>
        <taxon>Prevotellaceae</taxon>
        <taxon>Hallella</taxon>
    </lineage>
</organism>
<evidence type="ECO:0000313" key="1">
    <source>
        <dbReference type="EMBL" id="MST85428.1"/>
    </source>
</evidence>
<evidence type="ECO:0000313" key="2">
    <source>
        <dbReference type="Proteomes" id="UP000438914"/>
    </source>
</evidence>
<dbReference type="Pfam" id="PF14054">
    <property type="entry name" value="DUF4249"/>
    <property type="match status" value="1"/>
</dbReference>
<reference evidence="1 2" key="1">
    <citation type="submission" date="2019-08" db="EMBL/GenBank/DDBJ databases">
        <title>In-depth cultivation of the pig gut microbiome towards novel bacterial diversity and tailored functional studies.</title>
        <authorList>
            <person name="Wylensek D."/>
            <person name="Hitch T.C.A."/>
            <person name="Clavel T."/>
        </authorList>
    </citation>
    <scope>NUCLEOTIDE SEQUENCE [LARGE SCALE GENOMIC DNA]</scope>
    <source>
        <strain evidence="1 2">LKV-178-WT-2A</strain>
    </source>
</reference>
<dbReference type="InterPro" id="IPR025345">
    <property type="entry name" value="DUF4249"/>
</dbReference>